<dbReference type="AlphaFoldDB" id="A0AAE0WR94"/>
<organism evidence="2 3">
    <name type="scientific">Recurvomyces mirabilis</name>
    <dbReference type="NCBI Taxonomy" id="574656"/>
    <lineage>
        <taxon>Eukaryota</taxon>
        <taxon>Fungi</taxon>
        <taxon>Dikarya</taxon>
        <taxon>Ascomycota</taxon>
        <taxon>Pezizomycotina</taxon>
        <taxon>Dothideomycetes</taxon>
        <taxon>Dothideomycetidae</taxon>
        <taxon>Mycosphaerellales</taxon>
        <taxon>Teratosphaeriaceae</taxon>
        <taxon>Recurvomyces</taxon>
    </lineage>
</organism>
<sequence>MEDDWTFVFGSGYSYADTLRQRIKTPANTKTKSAASKPTKNPTSRKQKIPRRLGKHNYASKSSVDHGSRRRKAFRSRRRLVYDNESDFTSHYDAANYELAGRDIANTFFDLRSGAKARHRHKDRLDRYWSFRAVNSGQPDFDCPLQESHTVKMTKQTLHQEAQNWPRPPKNHHRHSDKNRDILSPRRALRIKNKKHARNDQQDYHENEFDSTYQYYTTGDSSLFWRNREIEYERENFREEDSPFLSSWPGCGEDLRGGSGEHEGWRWRWCAKCGELEVQMKACPVWDEVALNAFVAPTAFHKELNAERSCGIACYSVESDVTCELEELVEMFLGARFDDAEQSDDASEWEMV</sequence>
<feature type="region of interest" description="Disordered" evidence="1">
    <location>
        <begin position="24"/>
        <end position="76"/>
    </location>
</feature>
<keyword evidence="3" id="KW-1185">Reference proteome</keyword>
<dbReference type="Proteomes" id="UP001274830">
    <property type="component" value="Unassembled WGS sequence"/>
</dbReference>
<feature type="compositionally biased region" description="Low complexity" evidence="1">
    <location>
        <begin position="24"/>
        <end position="41"/>
    </location>
</feature>
<proteinExistence type="predicted"/>
<evidence type="ECO:0000313" key="3">
    <source>
        <dbReference type="Proteomes" id="UP001274830"/>
    </source>
</evidence>
<protein>
    <submittedName>
        <fullName evidence="2">Uncharacterized protein</fullName>
    </submittedName>
</protein>
<accession>A0AAE0WR94</accession>
<gene>
    <name evidence="2" type="ORF">LTR78_003632</name>
</gene>
<name>A0AAE0WR94_9PEZI</name>
<feature type="region of interest" description="Disordered" evidence="1">
    <location>
        <begin position="158"/>
        <end position="186"/>
    </location>
</feature>
<dbReference type="EMBL" id="JAUTXT010000010">
    <property type="protein sequence ID" value="KAK3676358.1"/>
    <property type="molecule type" value="Genomic_DNA"/>
</dbReference>
<feature type="compositionally biased region" description="Basic residues" evidence="1">
    <location>
        <begin position="43"/>
        <end position="55"/>
    </location>
</feature>
<evidence type="ECO:0000313" key="2">
    <source>
        <dbReference type="EMBL" id="KAK3676358.1"/>
    </source>
</evidence>
<reference evidence="2" key="1">
    <citation type="submission" date="2023-07" db="EMBL/GenBank/DDBJ databases">
        <title>Black Yeasts Isolated from many extreme environments.</title>
        <authorList>
            <person name="Coleine C."/>
            <person name="Stajich J.E."/>
            <person name="Selbmann L."/>
        </authorList>
    </citation>
    <scope>NUCLEOTIDE SEQUENCE</scope>
    <source>
        <strain evidence="2">CCFEE 5485</strain>
    </source>
</reference>
<evidence type="ECO:0000256" key="1">
    <source>
        <dbReference type="SAM" id="MobiDB-lite"/>
    </source>
</evidence>
<comment type="caution">
    <text evidence="2">The sequence shown here is derived from an EMBL/GenBank/DDBJ whole genome shotgun (WGS) entry which is preliminary data.</text>
</comment>